<organism evidence="2 3">
    <name type="scientific">Leptosphaeria maculans (strain JN3 / isolate v23.1.3 / race Av1-4-5-6-7-8)</name>
    <name type="common">Blackleg fungus</name>
    <name type="synonym">Phoma lingam</name>
    <dbReference type="NCBI Taxonomy" id="985895"/>
    <lineage>
        <taxon>Eukaryota</taxon>
        <taxon>Fungi</taxon>
        <taxon>Dikarya</taxon>
        <taxon>Ascomycota</taxon>
        <taxon>Pezizomycotina</taxon>
        <taxon>Dothideomycetes</taxon>
        <taxon>Pleosporomycetidae</taxon>
        <taxon>Pleosporales</taxon>
        <taxon>Pleosporineae</taxon>
        <taxon>Leptosphaeriaceae</taxon>
        <taxon>Plenodomus</taxon>
        <taxon>Plenodomus lingam/Leptosphaeria maculans species complex</taxon>
    </lineage>
</organism>
<dbReference type="InParanoid" id="E5ADM5"/>
<dbReference type="AlphaFoldDB" id="E5ADM5"/>
<dbReference type="OrthoDB" id="3785205at2759"/>
<reference evidence="3" key="1">
    <citation type="journal article" date="2011" name="Nat. Commun.">
        <title>Effector diversification within compartments of the Leptosphaeria maculans genome affected by Repeat-Induced Point mutations.</title>
        <authorList>
            <person name="Rouxel T."/>
            <person name="Grandaubert J."/>
            <person name="Hane J.K."/>
            <person name="Hoede C."/>
            <person name="van de Wouw A.P."/>
            <person name="Couloux A."/>
            <person name="Dominguez V."/>
            <person name="Anthouard V."/>
            <person name="Bally P."/>
            <person name="Bourras S."/>
            <person name="Cozijnsen A.J."/>
            <person name="Ciuffetti L.M."/>
            <person name="Degrave A."/>
            <person name="Dilmaghani A."/>
            <person name="Duret L."/>
            <person name="Fudal I."/>
            <person name="Goodwin S.B."/>
            <person name="Gout L."/>
            <person name="Glaser N."/>
            <person name="Linglin J."/>
            <person name="Kema G.H.J."/>
            <person name="Lapalu N."/>
            <person name="Lawrence C.B."/>
            <person name="May K."/>
            <person name="Meyer M."/>
            <person name="Ollivier B."/>
            <person name="Poulain J."/>
            <person name="Schoch C.L."/>
            <person name="Simon A."/>
            <person name="Spatafora J.W."/>
            <person name="Stachowiak A."/>
            <person name="Turgeon B.G."/>
            <person name="Tyler B.M."/>
            <person name="Vincent D."/>
            <person name="Weissenbach J."/>
            <person name="Amselem J."/>
            <person name="Quesneville H."/>
            <person name="Oliver R.P."/>
            <person name="Wincker P."/>
            <person name="Balesdent M.-H."/>
            <person name="Howlett B.J."/>
        </authorList>
    </citation>
    <scope>NUCLEOTIDE SEQUENCE [LARGE SCALE GENOMIC DNA]</scope>
    <source>
        <strain evidence="3">JN3 / isolate v23.1.3 / race Av1-4-5-6-7-8</strain>
    </source>
</reference>
<sequence length="268" mass="29997">MPHYWTFPAQGISAVLPPNSQRSDLTIRQYLNISAAYPPSSGFGTVAPYAGDVIEIAWRTEEHVSLERSWHCMPCRQTNLHNRTHEEFDWESCTYDESPPRLFSLPIHLDSPQKPTGSHHTSPLTLRWPYELQSRALLCTFTIPGIFPAGLSIAFPFLNTDPPPGRGPHVFTRDAMRGVPVVLYRPDGTKGGWVLGFLLLLVLVGGALAGRRFWVGRAVEVLREGMERVRGRGCRFGFQSALFIGPSVLKVFGLVWFQVDVLVQSQSL</sequence>
<dbReference type="HOGENOM" id="CLU_1038547_0_0_1"/>
<feature type="transmembrane region" description="Helical" evidence="1">
    <location>
        <begin position="236"/>
        <end position="259"/>
    </location>
</feature>
<keyword evidence="3" id="KW-1185">Reference proteome</keyword>
<dbReference type="OMA" id="WESCYER"/>
<dbReference type="EMBL" id="FP929139">
    <property type="protein sequence ID" value="CBY01314.1"/>
    <property type="molecule type" value="Genomic_DNA"/>
</dbReference>
<keyword evidence="1" id="KW-0812">Transmembrane</keyword>
<evidence type="ECO:0000256" key="1">
    <source>
        <dbReference type="SAM" id="Phobius"/>
    </source>
</evidence>
<name>E5ADM5_LEPMJ</name>
<keyword evidence="1" id="KW-0472">Membrane</keyword>
<dbReference type="Proteomes" id="UP000002668">
    <property type="component" value="Genome"/>
</dbReference>
<accession>E5ADM5</accession>
<evidence type="ECO:0000313" key="3">
    <source>
        <dbReference type="Proteomes" id="UP000002668"/>
    </source>
</evidence>
<feature type="transmembrane region" description="Helical" evidence="1">
    <location>
        <begin position="193"/>
        <end position="215"/>
    </location>
</feature>
<dbReference type="VEuPathDB" id="FungiDB:LEMA_P001010.1"/>
<proteinExistence type="predicted"/>
<protein>
    <submittedName>
        <fullName evidence="2">Predicted protein</fullName>
    </submittedName>
</protein>
<feature type="transmembrane region" description="Helical" evidence="1">
    <location>
        <begin position="136"/>
        <end position="158"/>
    </location>
</feature>
<gene>
    <name evidence="2" type="ORF">LEMA_P001010.1</name>
</gene>
<dbReference type="GeneID" id="13289470"/>
<evidence type="ECO:0000313" key="2">
    <source>
        <dbReference type="EMBL" id="CBY01314.1"/>
    </source>
</evidence>
<keyword evidence="1" id="KW-1133">Transmembrane helix</keyword>